<dbReference type="PANTHER" id="PTHR46317:SF1">
    <property type="entry name" value="HYDROLASE, TATD FAMILY"/>
    <property type="match status" value="1"/>
</dbReference>
<dbReference type="EC" id="3.1.21.-" evidence="5"/>
<reference evidence="5 6" key="1">
    <citation type="submission" date="2020-07" db="EMBL/GenBank/DDBJ databases">
        <title>Genomic Encyclopedia of Type Strains, Phase IV (KMG-IV): sequencing the most valuable type-strain genomes for metagenomic binning, comparative biology and taxonomic classification.</title>
        <authorList>
            <person name="Goeker M."/>
        </authorList>
    </citation>
    <scope>NUCLEOTIDE SEQUENCE [LARGE SCALE GENOMIC DNA]</scope>
    <source>
        <strain evidence="5 6">DSM 25220</strain>
    </source>
</reference>
<dbReference type="SUPFAM" id="SSF51556">
    <property type="entry name" value="Metallo-dependent hydrolases"/>
    <property type="match status" value="1"/>
</dbReference>
<feature type="binding site" evidence="4">
    <location>
        <position position="7"/>
    </location>
    <ligand>
        <name>a divalent metal cation</name>
        <dbReference type="ChEBI" id="CHEBI:60240"/>
        <label>1</label>
    </ligand>
</feature>
<dbReference type="PANTHER" id="PTHR46317">
    <property type="entry name" value="HYDROLASE OF PHP SUPERFAMILY-RELATED PROTEIN"/>
    <property type="match status" value="1"/>
</dbReference>
<dbReference type="PIRSF" id="PIRSF005902">
    <property type="entry name" value="DNase_TatD"/>
    <property type="match status" value="1"/>
</dbReference>
<dbReference type="Pfam" id="PF01026">
    <property type="entry name" value="TatD_DNase"/>
    <property type="match status" value="1"/>
</dbReference>
<comment type="similarity">
    <text evidence="1">Belongs to the metallo-dependent hydrolases superfamily. TatD-type hydrolase family.</text>
</comment>
<dbReference type="CDD" id="cd01310">
    <property type="entry name" value="TatD_DNAse"/>
    <property type="match status" value="1"/>
</dbReference>
<dbReference type="InterPro" id="IPR018228">
    <property type="entry name" value="DNase_TatD-rel_CS"/>
</dbReference>
<organism evidence="5 6">
    <name type="scientific">[Anoxybacillus] calidus</name>
    <dbReference type="NCBI Taxonomy" id="575178"/>
    <lineage>
        <taxon>Bacteria</taxon>
        <taxon>Bacillati</taxon>
        <taxon>Bacillota</taxon>
        <taxon>Bacilli</taxon>
        <taxon>Bacillales</taxon>
        <taxon>Anoxybacillaceae</taxon>
        <taxon>Paranoxybacillus</taxon>
    </lineage>
</organism>
<feature type="binding site" evidence="4">
    <location>
        <position position="153"/>
    </location>
    <ligand>
        <name>a divalent metal cation</name>
        <dbReference type="ChEBI" id="CHEBI:60240"/>
        <label>2</label>
    </ligand>
</feature>
<feature type="binding site" evidence="4">
    <location>
        <position position="90"/>
    </location>
    <ligand>
        <name>a divalent metal cation</name>
        <dbReference type="ChEBI" id="CHEBI:60240"/>
        <label>1</label>
    </ligand>
</feature>
<proteinExistence type="inferred from homology"/>
<keyword evidence="3 5" id="KW-0378">Hydrolase</keyword>
<dbReference type="RefSeq" id="WP_181536226.1">
    <property type="nucleotide sequence ID" value="NZ_JACDUU010000001.1"/>
</dbReference>
<gene>
    <name evidence="5" type="ORF">HNQ85_000715</name>
</gene>
<evidence type="ECO:0000256" key="1">
    <source>
        <dbReference type="ARBA" id="ARBA00009275"/>
    </source>
</evidence>
<evidence type="ECO:0000313" key="5">
    <source>
        <dbReference type="EMBL" id="MBA2870457.1"/>
    </source>
</evidence>
<keyword evidence="2 4" id="KW-0479">Metal-binding</keyword>
<dbReference type="AlphaFoldDB" id="A0A7V9YXV2"/>
<feature type="binding site" evidence="4">
    <location>
        <position position="129"/>
    </location>
    <ligand>
        <name>a divalent metal cation</name>
        <dbReference type="ChEBI" id="CHEBI:60240"/>
        <label>2</label>
    </ligand>
</feature>
<accession>A0A7V9YXV2</accession>
<dbReference type="EMBL" id="JACDUU010000001">
    <property type="protein sequence ID" value="MBA2870457.1"/>
    <property type="molecule type" value="Genomic_DNA"/>
</dbReference>
<keyword evidence="6" id="KW-1185">Reference proteome</keyword>
<feature type="binding site" evidence="4">
    <location>
        <position position="201"/>
    </location>
    <ligand>
        <name>a divalent metal cation</name>
        <dbReference type="ChEBI" id="CHEBI:60240"/>
        <label>1</label>
    </ligand>
</feature>
<dbReference type="InterPro" id="IPR032466">
    <property type="entry name" value="Metal_Hydrolase"/>
</dbReference>
<evidence type="ECO:0000256" key="3">
    <source>
        <dbReference type="ARBA" id="ARBA00022801"/>
    </source>
</evidence>
<dbReference type="Proteomes" id="UP000580891">
    <property type="component" value="Unassembled WGS sequence"/>
</dbReference>
<dbReference type="Gene3D" id="3.20.20.140">
    <property type="entry name" value="Metal-dependent hydrolases"/>
    <property type="match status" value="1"/>
</dbReference>
<dbReference type="GO" id="GO:0016788">
    <property type="term" value="F:hydrolase activity, acting on ester bonds"/>
    <property type="evidence" value="ECO:0007669"/>
    <property type="project" value="InterPro"/>
</dbReference>
<evidence type="ECO:0000313" key="6">
    <source>
        <dbReference type="Proteomes" id="UP000580891"/>
    </source>
</evidence>
<dbReference type="PROSITE" id="PS01091">
    <property type="entry name" value="TATD_3"/>
    <property type="match status" value="1"/>
</dbReference>
<feature type="binding site" evidence="4">
    <location>
        <position position="5"/>
    </location>
    <ligand>
        <name>a divalent metal cation</name>
        <dbReference type="ChEBI" id="CHEBI:60240"/>
        <label>1</label>
    </ligand>
</feature>
<name>A0A7V9YXV2_9BACL</name>
<dbReference type="GO" id="GO:0046872">
    <property type="term" value="F:metal ion binding"/>
    <property type="evidence" value="ECO:0007669"/>
    <property type="project" value="UniProtKB-KW"/>
</dbReference>
<dbReference type="InterPro" id="IPR001130">
    <property type="entry name" value="TatD-like"/>
</dbReference>
<evidence type="ECO:0000256" key="4">
    <source>
        <dbReference type="PIRSR" id="PIRSR005902-1"/>
    </source>
</evidence>
<protein>
    <submittedName>
        <fullName evidence="5">TatD DNase family protein</fullName>
        <ecNumber evidence="5">3.1.21.-</ecNumber>
    </submittedName>
</protein>
<sequence length="251" mass="28944">MIDAHIHLDQYPNVETEIKKWEEAGIKGVVAVSTDLRSSYRTLELKLKFPHFVYAAIGFHPEQALPNETDWNEWLSLVKAERHRLSAIGEVGLPYYTLQQSSLSLANYVEFLEKVTEVARAYDLPLVLHAVHEHAELALAILRKYNIRSAHFHWLKAPLSVIEEIIQFGYYISVTPEVCYRQRDQVLLSYIPLHQLLLETDGPWPFIGPFTNIKTSPLLLFESVKYVANAYQKNIDIVQKEVLANTLKVYQ</sequence>
<comment type="caution">
    <text evidence="5">The sequence shown here is derived from an EMBL/GenBank/DDBJ whole genome shotgun (WGS) entry which is preliminary data.</text>
</comment>
<evidence type="ECO:0000256" key="2">
    <source>
        <dbReference type="ARBA" id="ARBA00022723"/>
    </source>
</evidence>